<dbReference type="EMBL" id="APQJ01000007">
    <property type="protein sequence ID" value="EOQ63925.1"/>
    <property type="molecule type" value="Genomic_DNA"/>
</dbReference>
<reference evidence="1 2" key="1">
    <citation type="submission" date="2013-02" db="EMBL/GenBank/DDBJ databases">
        <title>The Genome Sequence of Acinetobacter sp. ANC 3811.</title>
        <authorList>
            <consortium name="The Broad Institute Genome Sequencing Platform"/>
            <consortium name="The Broad Institute Genome Sequencing Center for Infectious Disease"/>
            <person name="Cerqueira G."/>
            <person name="Feldgarden M."/>
            <person name="Courvalin P."/>
            <person name="Perichon B."/>
            <person name="Grillot-Courvalin C."/>
            <person name="Clermont D."/>
            <person name="Rocha E."/>
            <person name="Yoon E.-J."/>
            <person name="Nemec A."/>
            <person name="Walker B."/>
            <person name="Young S.K."/>
            <person name="Zeng Q."/>
            <person name="Gargeya S."/>
            <person name="Fitzgerald M."/>
            <person name="Haas B."/>
            <person name="Abouelleil A."/>
            <person name="Alvarado L."/>
            <person name="Arachchi H.M."/>
            <person name="Berlin A.M."/>
            <person name="Chapman S.B."/>
            <person name="Dewar J."/>
            <person name="Goldberg J."/>
            <person name="Griggs A."/>
            <person name="Gujja S."/>
            <person name="Hansen M."/>
            <person name="Howarth C."/>
            <person name="Imamovic A."/>
            <person name="Larimer J."/>
            <person name="McCowan C."/>
            <person name="Murphy C."/>
            <person name="Neiman D."/>
            <person name="Pearson M."/>
            <person name="Priest M."/>
            <person name="Roberts A."/>
            <person name="Saif S."/>
            <person name="Shea T."/>
            <person name="Sisk P."/>
            <person name="Sykes S."/>
            <person name="Wortman J."/>
            <person name="Nusbaum C."/>
            <person name="Birren B."/>
        </authorList>
    </citation>
    <scope>NUCLEOTIDE SEQUENCE [LARGE SCALE GENOMIC DNA]</scope>
    <source>
        <strain evidence="1 2">ANC 3811</strain>
    </source>
</reference>
<organism evidence="1 2">
    <name type="scientific">Acinetobacter calcoaceticus ANC 3811</name>
    <dbReference type="NCBI Taxonomy" id="1217690"/>
    <lineage>
        <taxon>Bacteria</taxon>
        <taxon>Pseudomonadati</taxon>
        <taxon>Pseudomonadota</taxon>
        <taxon>Gammaproteobacteria</taxon>
        <taxon>Moraxellales</taxon>
        <taxon>Moraxellaceae</taxon>
        <taxon>Acinetobacter</taxon>
        <taxon>Acinetobacter calcoaceticus/baumannii complex</taxon>
    </lineage>
</organism>
<name>R8Y396_ACICA</name>
<gene>
    <name evidence="1" type="ORF">F935_01555</name>
</gene>
<dbReference type="AlphaFoldDB" id="R8Y396"/>
<evidence type="ECO:0000313" key="1">
    <source>
        <dbReference type="EMBL" id="EOQ63925.1"/>
    </source>
</evidence>
<comment type="caution">
    <text evidence="1">The sequence shown here is derived from an EMBL/GenBank/DDBJ whole genome shotgun (WGS) entry which is preliminary data.</text>
</comment>
<dbReference type="HOGENOM" id="CLU_1782650_0_0_6"/>
<accession>R8Y396</accession>
<protein>
    <submittedName>
        <fullName evidence="1">Uncharacterized protein</fullName>
    </submittedName>
</protein>
<evidence type="ECO:0000313" key="2">
    <source>
        <dbReference type="Proteomes" id="UP000014041"/>
    </source>
</evidence>
<dbReference type="Proteomes" id="UP000014041">
    <property type="component" value="Unassembled WGS sequence"/>
</dbReference>
<proteinExistence type="predicted"/>
<sequence>MLLDIEHLISEIYANAFHRFSRGVLLRINTLQMQQLKENNPINMQILEDSKKQVELAKNDDKKFFDLNNEYQALKLRLELMDIKVEVDYDPISHEEYIKKIKGQVLKCNEPEELNKIAKNITNEIQNKKIECLRKMKKFRKKNYS</sequence>
<dbReference type="PATRIC" id="fig|1217690.3.peg.1538"/>